<evidence type="ECO:0000256" key="1">
    <source>
        <dbReference type="SAM" id="Coils"/>
    </source>
</evidence>
<gene>
    <name evidence="3" type="ORF">B7728_00570</name>
</gene>
<evidence type="ECO:0000313" key="3">
    <source>
        <dbReference type="EMBL" id="ORO44586.1"/>
    </source>
</evidence>
<dbReference type="SUPFAM" id="SSF52540">
    <property type="entry name" value="P-loop containing nucleoside triphosphate hydrolases"/>
    <property type="match status" value="1"/>
</dbReference>
<dbReference type="Proteomes" id="UP000193633">
    <property type="component" value="Unassembled WGS sequence"/>
</dbReference>
<comment type="caution">
    <text evidence="3">The sequence shown here is derived from an EMBL/GenBank/DDBJ whole genome shotgun (WGS) entry which is preliminary data.</text>
</comment>
<reference evidence="3 4" key="1">
    <citation type="journal article" date="2016" name="Eur. J. Clin. Microbiol. Infect. Dis.">
        <title>Whole genome sequencing as a tool for phylogenetic analysis of clinical strains of Mitis group streptococci.</title>
        <authorList>
            <person name="Rasmussen L.H."/>
            <person name="Dargis R."/>
            <person name="Hojholt K."/>
            <person name="Christensen J.J."/>
            <person name="Skovgaard O."/>
            <person name="Justesen U.S."/>
            <person name="Rosenvinge F.S."/>
            <person name="Moser C."/>
            <person name="Lukjancenko O."/>
            <person name="Rasmussen S."/>
            <person name="Nielsen X.C."/>
        </authorList>
    </citation>
    <scope>NUCLEOTIDE SEQUENCE [LARGE SCALE GENOMIC DNA]</scope>
    <source>
        <strain evidence="3 4">OD_339823_10</strain>
    </source>
</reference>
<name>A0A1X1GCU2_STROR</name>
<feature type="domain" description="Protein CR006 P-loop" evidence="2">
    <location>
        <begin position="21"/>
        <end position="702"/>
    </location>
</feature>
<evidence type="ECO:0000259" key="2">
    <source>
        <dbReference type="Pfam" id="PF13166"/>
    </source>
</evidence>
<dbReference type="Gene3D" id="3.40.50.300">
    <property type="entry name" value="P-loop containing nucleotide triphosphate hydrolases"/>
    <property type="match status" value="1"/>
</dbReference>
<dbReference type="Pfam" id="PF13166">
    <property type="entry name" value="AAA_13"/>
    <property type="match status" value="1"/>
</dbReference>
<feature type="coiled-coil region" evidence="1">
    <location>
        <begin position="395"/>
        <end position="429"/>
    </location>
</feature>
<keyword evidence="1" id="KW-0175">Coiled coil</keyword>
<dbReference type="RefSeq" id="WP_083312789.1">
    <property type="nucleotide sequence ID" value="NZ_NCUD01000009.1"/>
</dbReference>
<dbReference type="EMBL" id="NCUD01000009">
    <property type="protein sequence ID" value="ORO44586.1"/>
    <property type="molecule type" value="Genomic_DNA"/>
</dbReference>
<dbReference type="AlphaFoldDB" id="A0A1X1GCU2"/>
<dbReference type="InterPro" id="IPR026866">
    <property type="entry name" value="CR006_AAA"/>
</dbReference>
<accession>A0A1X1GCU2</accession>
<sequence length="711" mass="83608">MIEAIKNYTYKSFKNYSTPEKFFKQKNILFGYNGRGKSSLSKGIVEEYSKKDTTEESIRFFNRDYVKNRLLLDNSDSTIRGIKVSFSKKDADIAKEIAELQKQIEDVTERKKKNTQNRQTIREKIDSIHDNKKGTANINKKQSKLKVEEVIEQYSADLENALKVNNREYIKRFIADSDELEKEKDRITRTQLPELKIQEILADDKEFLFDALQKKYILTSDIPTSEVIRWLEKGVSLHDESDTICKFCHNNFNLEDVKDSIRRYKEDSKQKDIFRLEAIKECLDSNIKNIDNAERIKGNLSVLGCSKEEIDKIFNFDYLEYTTHLMEEIERKILNMDKSIKIEDYILEFEKEVSKRSKEIQDIHKKKLDEINTSIGNIERITKGTIAIAIEEANISEKIKNIQKNEAEIEKIENRNKELLGEIRTLEESKSEYIDFMDFLNEVLSSLGIQITLSLKDNNYYLRHTLEDCDLTIDNISEGEKNLLALLYFYFELYSDKEQKKFKPEIKLVVIDDPISSLDDSNKFYVLEIVKKILSENFPQIFLLTHSWNDFCQITYGIKTADTNYGIFEIYKNSSNNFYSEIRTCQGNIAPYKKLFQEIYILKDKYTDELEQCEIYHAANSMRRIFEEFLNFKKTNLLPQKSNQAEIESLYYEATGKTLGNNKKRKLGELLTFINVLSHRPIRADEIVQNSKTLMQIIESMDKVHFNEMKK</sequence>
<protein>
    <recommendedName>
        <fullName evidence="2">Protein CR006 P-loop domain-containing protein</fullName>
    </recommendedName>
</protein>
<feature type="coiled-coil region" evidence="1">
    <location>
        <begin position="90"/>
        <end position="117"/>
    </location>
</feature>
<proteinExistence type="predicted"/>
<organism evidence="3 4">
    <name type="scientific">Streptococcus oralis subsp. tigurinus</name>
    <dbReference type="NCBI Taxonomy" id="1077464"/>
    <lineage>
        <taxon>Bacteria</taxon>
        <taxon>Bacillati</taxon>
        <taxon>Bacillota</taxon>
        <taxon>Bacilli</taxon>
        <taxon>Lactobacillales</taxon>
        <taxon>Streptococcaceae</taxon>
        <taxon>Streptococcus</taxon>
    </lineage>
</organism>
<evidence type="ECO:0000313" key="4">
    <source>
        <dbReference type="Proteomes" id="UP000193633"/>
    </source>
</evidence>
<dbReference type="InterPro" id="IPR027417">
    <property type="entry name" value="P-loop_NTPase"/>
</dbReference>